<protein>
    <submittedName>
        <fullName evidence="1">Uncharacterized protein</fullName>
    </submittedName>
</protein>
<organism evidence="1 2">
    <name type="scientific">Channa argus</name>
    <name type="common">Northern snakehead</name>
    <name type="synonym">Ophicephalus argus</name>
    <dbReference type="NCBI Taxonomy" id="215402"/>
    <lineage>
        <taxon>Eukaryota</taxon>
        <taxon>Metazoa</taxon>
        <taxon>Chordata</taxon>
        <taxon>Craniata</taxon>
        <taxon>Vertebrata</taxon>
        <taxon>Euteleostomi</taxon>
        <taxon>Actinopterygii</taxon>
        <taxon>Neopterygii</taxon>
        <taxon>Teleostei</taxon>
        <taxon>Neoteleostei</taxon>
        <taxon>Acanthomorphata</taxon>
        <taxon>Anabantaria</taxon>
        <taxon>Anabantiformes</taxon>
        <taxon>Channoidei</taxon>
        <taxon>Channidae</taxon>
        <taxon>Channa</taxon>
    </lineage>
</organism>
<proteinExistence type="predicted"/>
<evidence type="ECO:0000313" key="1">
    <source>
        <dbReference type="EMBL" id="KAF3697165.1"/>
    </source>
</evidence>
<sequence length="119" mass="13094">MRVTAIHLSENTLIPDPICPPLWDICSPRHPVTVAVVHLTWPGVHCSYSLLKQPQPTSDQRPFWGTITEYNSGGSAADVCTFKSDTGPQDSYVKLFYTTENATVCSTASLRNITMITVP</sequence>
<dbReference type="EMBL" id="CM015723">
    <property type="protein sequence ID" value="KAF3697165.1"/>
    <property type="molecule type" value="Genomic_DNA"/>
</dbReference>
<name>A0A6G1Q3Q6_CHAAH</name>
<gene>
    <name evidence="1" type="ORF">EXN66_Car012845</name>
</gene>
<reference evidence="1 2" key="1">
    <citation type="submission" date="2019-02" db="EMBL/GenBank/DDBJ databases">
        <title>Opniocepnalus argus genome.</title>
        <authorList>
            <person name="Zhou C."/>
            <person name="Xiao S."/>
        </authorList>
    </citation>
    <scope>NUCLEOTIDE SEQUENCE [LARGE SCALE GENOMIC DNA]</scope>
    <source>
        <strain evidence="1">OARG1902GOOAL</strain>
        <tissue evidence="1">Muscle</tissue>
    </source>
</reference>
<evidence type="ECO:0000313" key="2">
    <source>
        <dbReference type="Proteomes" id="UP000503349"/>
    </source>
</evidence>
<dbReference type="Proteomes" id="UP000503349">
    <property type="component" value="Chromosome 12"/>
</dbReference>
<accession>A0A6G1Q3Q6</accession>
<keyword evidence="2" id="KW-1185">Reference proteome</keyword>
<reference evidence="2" key="2">
    <citation type="submission" date="2019-02" db="EMBL/GenBank/DDBJ databases">
        <title>Opniocepnalus argus Var Kimnra genome.</title>
        <authorList>
            <person name="Zhou C."/>
            <person name="Xiao S."/>
        </authorList>
    </citation>
    <scope>NUCLEOTIDE SEQUENCE [LARGE SCALE GENOMIC DNA]</scope>
</reference>
<dbReference type="AlphaFoldDB" id="A0A6G1Q3Q6"/>